<proteinExistence type="predicted"/>
<organism evidence="2 3">
    <name type="scientific">Panaeolus cyanescens</name>
    <dbReference type="NCBI Taxonomy" id="181874"/>
    <lineage>
        <taxon>Eukaryota</taxon>
        <taxon>Fungi</taxon>
        <taxon>Dikarya</taxon>
        <taxon>Basidiomycota</taxon>
        <taxon>Agaricomycotina</taxon>
        <taxon>Agaricomycetes</taxon>
        <taxon>Agaricomycetidae</taxon>
        <taxon>Agaricales</taxon>
        <taxon>Agaricineae</taxon>
        <taxon>Galeropsidaceae</taxon>
        <taxon>Panaeolus</taxon>
    </lineage>
</organism>
<feature type="region of interest" description="Disordered" evidence="1">
    <location>
        <begin position="1"/>
        <end position="25"/>
    </location>
</feature>
<feature type="region of interest" description="Disordered" evidence="1">
    <location>
        <begin position="67"/>
        <end position="117"/>
    </location>
</feature>
<keyword evidence="3" id="KW-1185">Reference proteome</keyword>
<dbReference type="AlphaFoldDB" id="A0A409W6U2"/>
<reference evidence="2 3" key="1">
    <citation type="journal article" date="2018" name="Evol. Lett.">
        <title>Horizontal gene cluster transfer increased hallucinogenic mushroom diversity.</title>
        <authorList>
            <person name="Reynolds H.T."/>
            <person name="Vijayakumar V."/>
            <person name="Gluck-Thaler E."/>
            <person name="Korotkin H.B."/>
            <person name="Matheny P.B."/>
            <person name="Slot J.C."/>
        </authorList>
    </citation>
    <scope>NUCLEOTIDE SEQUENCE [LARGE SCALE GENOMIC DNA]</scope>
    <source>
        <strain evidence="2 3">2629</strain>
    </source>
</reference>
<accession>A0A409W6U2</accession>
<feature type="compositionally biased region" description="Polar residues" evidence="1">
    <location>
        <begin position="85"/>
        <end position="96"/>
    </location>
</feature>
<evidence type="ECO:0000256" key="1">
    <source>
        <dbReference type="SAM" id="MobiDB-lite"/>
    </source>
</evidence>
<evidence type="ECO:0000313" key="2">
    <source>
        <dbReference type="EMBL" id="PPQ74269.1"/>
    </source>
</evidence>
<dbReference type="Proteomes" id="UP000284842">
    <property type="component" value="Unassembled WGS sequence"/>
</dbReference>
<dbReference type="EMBL" id="NHTK01005765">
    <property type="protein sequence ID" value="PPQ74269.1"/>
    <property type="molecule type" value="Genomic_DNA"/>
</dbReference>
<name>A0A409W6U2_9AGAR</name>
<evidence type="ECO:0000313" key="3">
    <source>
        <dbReference type="Proteomes" id="UP000284842"/>
    </source>
</evidence>
<feature type="region of interest" description="Disordered" evidence="1">
    <location>
        <begin position="196"/>
        <end position="215"/>
    </location>
</feature>
<sequence>MLKRGETPLHHYPVPRTKYRRNSRAPCRRYDCHPEFNAHARQAVSDGLSVDASQQYHTVSSRFPPLWKSQGRWGEDANADPKARGSSTGGFKNPTPSDRFGPQEPDTRQGKQQKHAFQASCPAIDGLSAIVLDAQESSLVYFSLDVQFLLFHNHQWQRNVVISFEACSAGIAIRIPVSRANGERRSVQRSLMNEMDPGLATNNARESGAIGSLMK</sequence>
<protein>
    <submittedName>
        <fullName evidence="2">Uncharacterized protein</fullName>
    </submittedName>
</protein>
<comment type="caution">
    <text evidence="2">The sequence shown here is derived from an EMBL/GenBank/DDBJ whole genome shotgun (WGS) entry which is preliminary data.</text>
</comment>
<feature type="compositionally biased region" description="Basic and acidic residues" evidence="1">
    <location>
        <begin position="73"/>
        <end position="83"/>
    </location>
</feature>
<dbReference type="InParanoid" id="A0A409W6U2"/>
<gene>
    <name evidence="2" type="ORF">CVT24_001192</name>
</gene>